<accession>A0A0W0G3N1</accession>
<gene>
    <name evidence="9" type="ORF">WG66_4309</name>
</gene>
<evidence type="ECO:0000256" key="8">
    <source>
        <dbReference type="SAM" id="Phobius"/>
    </source>
</evidence>
<keyword evidence="9" id="KW-0808">Transferase</keyword>
<comment type="pathway">
    <text evidence="2">Glycolipid biosynthesis; glycosylphosphatidylinositol-anchor biosynthesis.</text>
</comment>
<evidence type="ECO:0000256" key="2">
    <source>
        <dbReference type="ARBA" id="ARBA00004687"/>
    </source>
</evidence>
<feature type="transmembrane region" description="Helical" evidence="8">
    <location>
        <begin position="141"/>
        <end position="160"/>
    </location>
</feature>
<evidence type="ECO:0000313" key="10">
    <source>
        <dbReference type="Proteomes" id="UP000054988"/>
    </source>
</evidence>
<dbReference type="PANTHER" id="PTHR12982">
    <property type="entry name" value="PHOSPHATIDYLINOSITOL GLYCAN, CLASS C"/>
    <property type="match status" value="1"/>
</dbReference>
<keyword evidence="7 8" id="KW-0472">Membrane</keyword>
<dbReference type="Pfam" id="PF06432">
    <property type="entry name" value="GPI2"/>
    <property type="match status" value="1"/>
</dbReference>
<dbReference type="UniPathway" id="UPA00196"/>
<comment type="caution">
    <text evidence="9">The sequence shown here is derived from an EMBL/GenBank/DDBJ whole genome shotgun (WGS) entry which is preliminary data.</text>
</comment>
<evidence type="ECO:0000256" key="7">
    <source>
        <dbReference type="ARBA" id="ARBA00023136"/>
    </source>
</evidence>
<dbReference type="InterPro" id="IPR009450">
    <property type="entry name" value="Plno_GlcNAc_GPI2"/>
</dbReference>
<evidence type="ECO:0000256" key="5">
    <source>
        <dbReference type="ARBA" id="ARBA00022692"/>
    </source>
</evidence>
<keyword evidence="9" id="KW-0328">Glycosyltransferase</keyword>
<evidence type="ECO:0000313" key="9">
    <source>
        <dbReference type="EMBL" id="KTB43138.1"/>
    </source>
</evidence>
<reference evidence="9 10" key="1">
    <citation type="submission" date="2015-12" db="EMBL/GenBank/DDBJ databases">
        <title>Draft genome sequence of Moniliophthora roreri, the causal agent of frosty pod rot of cacao.</title>
        <authorList>
            <person name="Aime M.C."/>
            <person name="Diaz-Valderrama J.R."/>
            <person name="Kijpornyongpan T."/>
            <person name="Phillips-Mora W."/>
        </authorList>
    </citation>
    <scope>NUCLEOTIDE SEQUENCE [LARGE SCALE GENOMIC DNA]</scope>
    <source>
        <strain evidence="9 10">MCA 2952</strain>
    </source>
</reference>
<evidence type="ECO:0000256" key="3">
    <source>
        <dbReference type="ARBA" id="ARBA00008321"/>
    </source>
</evidence>
<dbReference type="EMBL" id="LATX01001245">
    <property type="protein sequence ID" value="KTB43138.1"/>
    <property type="molecule type" value="Genomic_DNA"/>
</dbReference>
<feature type="transmembrane region" description="Helical" evidence="8">
    <location>
        <begin position="62"/>
        <end position="81"/>
    </location>
</feature>
<proteinExistence type="inferred from homology"/>
<evidence type="ECO:0000256" key="4">
    <source>
        <dbReference type="ARBA" id="ARBA00022502"/>
    </source>
</evidence>
<comment type="subcellular location">
    <subcellularLocation>
        <location evidence="1">Membrane</location>
        <topology evidence="1">Multi-pass membrane protein</topology>
    </subcellularLocation>
</comment>
<evidence type="ECO:0000256" key="1">
    <source>
        <dbReference type="ARBA" id="ARBA00004141"/>
    </source>
</evidence>
<dbReference type="AlphaFoldDB" id="A0A0W0G3N1"/>
<keyword evidence="5 8" id="KW-0812">Transmembrane</keyword>
<dbReference type="PANTHER" id="PTHR12982:SF0">
    <property type="entry name" value="PHOSPHATIDYLINOSITOL N-ACETYLGLUCOSAMINYLTRANSFERASE SUBUNIT C"/>
    <property type="match status" value="1"/>
</dbReference>
<dbReference type="GO" id="GO:0000506">
    <property type="term" value="C:glycosylphosphatidylinositol-N-acetylglucosaminyltransferase (GPI-GnT) complex"/>
    <property type="evidence" value="ECO:0007669"/>
    <property type="project" value="TreeGrafter"/>
</dbReference>
<dbReference type="Proteomes" id="UP000054988">
    <property type="component" value="Unassembled WGS sequence"/>
</dbReference>
<keyword evidence="4" id="KW-0337">GPI-anchor biosynthesis</keyword>
<feature type="transmembrane region" description="Helical" evidence="8">
    <location>
        <begin position="172"/>
        <end position="189"/>
    </location>
</feature>
<dbReference type="GO" id="GO:0016757">
    <property type="term" value="F:glycosyltransferase activity"/>
    <property type="evidence" value="ECO:0007669"/>
    <property type="project" value="UniProtKB-KW"/>
</dbReference>
<dbReference type="eggNOG" id="KOG3059">
    <property type="taxonomic scope" value="Eukaryota"/>
</dbReference>
<comment type="similarity">
    <text evidence="3">Belongs to the PIGC family.</text>
</comment>
<feature type="transmembrane region" description="Helical" evidence="8">
    <location>
        <begin position="195"/>
        <end position="217"/>
    </location>
</feature>
<keyword evidence="6 8" id="KW-1133">Transmembrane helix</keyword>
<dbReference type="GO" id="GO:0006506">
    <property type="term" value="P:GPI anchor biosynthetic process"/>
    <property type="evidence" value="ECO:0007669"/>
    <property type="project" value="UniProtKB-UniPathway"/>
</dbReference>
<name>A0A0W0G3N1_MONRR</name>
<organism evidence="9 10">
    <name type="scientific">Moniliophthora roreri</name>
    <name type="common">Frosty pod rot fungus</name>
    <name type="synonym">Monilia roreri</name>
    <dbReference type="NCBI Taxonomy" id="221103"/>
    <lineage>
        <taxon>Eukaryota</taxon>
        <taxon>Fungi</taxon>
        <taxon>Dikarya</taxon>
        <taxon>Basidiomycota</taxon>
        <taxon>Agaricomycotina</taxon>
        <taxon>Agaricomycetes</taxon>
        <taxon>Agaricomycetidae</taxon>
        <taxon>Agaricales</taxon>
        <taxon>Marasmiineae</taxon>
        <taxon>Marasmiaceae</taxon>
        <taxon>Moniliophthora</taxon>
    </lineage>
</organism>
<feature type="transmembrane region" description="Helical" evidence="8">
    <location>
        <begin position="20"/>
        <end position="41"/>
    </location>
</feature>
<sequence>MTLVFLDVFIQLKDRSLDPRMLVLLTTTLFLVGYASWELILYFTSSDRRGNADRVKGLKSSILIFLALMSLSPVLRTLTAATSSDSIWALSAALFLVSLLLADYGPSKTVGHSQESLTSVLSINAAISSSVVLASRLSDDLGVFALILFSVQTFALFPFLRRRIQKAVSTRLQVSLTAVLSIAALLLWSRRSVAIALLFACILVSVTLLAPMILLWAQKYKKFVPPKLMSSVPKTIMTVKYGGPGTSQFQK</sequence>
<feature type="transmembrane region" description="Helical" evidence="8">
    <location>
        <begin position="87"/>
        <end position="105"/>
    </location>
</feature>
<protein>
    <submittedName>
        <fullName evidence="9">Putative phosphatidylinositol N-acetylglucosaminyltransferase</fullName>
    </submittedName>
</protein>
<evidence type="ECO:0000256" key="6">
    <source>
        <dbReference type="ARBA" id="ARBA00022989"/>
    </source>
</evidence>